<comment type="subcellular location">
    <subcellularLocation>
        <location evidence="1">Nucleus</location>
    </subcellularLocation>
</comment>
<evidence type="ECO:0000256" key="6">
    <source>
        <dbReference type="ARBA" id="ARBA00023242"/>
    </source>
</evidence>
<evidence type="ECO:0000256" key="3">
    <source>
        <dbReference type="ARBA" id="ARBA00022763"/>
    </source>
</evidence>
<feature type="region of interest" description="Disordered" evidence="8">
    <location>
        <begin position="1114"/>
        <end position="1185"/>
    </location>
</feature>
<feature type="region of interest" description="Disordered" evidence="8">
    <location>
        <begin position="303"/>
        <end position="695"/>
    </location>
</feature>
<feature type="compositionally biased region" description="Polar residues" evidence="8">
    <location>
        <begin position="21"/>
        <end position="33"/>
    </location>
</feature>
<dbReference type="GO" id="GO:0035825">
    <property type="term" value="P:homologous recombination"/>
    <property type="evidence" value="ECO:0007669"/>
    <property type="project" value="UniProtKB-ARBA"/>
</dbReference>
<proteinExistence type="predicted"/>
<protein>
    <submittedName>
        <fullName evidence="9">Uncharacterized protein</fullName>
    </submittedName>
</protein>
<sequence>MTKRPLTLKPGLPGPSGSGLEGTSCTPSQSCGTRSFEDLGREEMASSERELEEQLKEVGEKLIHPPSNVNELLPLLDQIENCLSRVEQSPSKSMQNALCPSMKALVADDLLRHSDIDVKVAVASCISEITRITAPDAPYDDEQMKEIFQLIVGAFEKLFDTSNHSYSKRVSILETVAKVRSCVVMLDLECDALILEMFQHFLKAIRDDHPENVFSAMETIMTLVLEESEDISVELLSSLLNSVKKENKDVLPIAQKLGKKVIGNCAAKLKPYMIQATDSVGISFSDYSDIVASICHETSDVAEQNKANASGEHLADESKSLEKAAADEPPKEANELPTEATGSGSMDPAVDKSPKSMMSNGNAQAGNGDSRTDPSSPRKKPERSRRTNQSKNTDGAAKTEPDGLESGKVVKPDTKPDQATKKPRGRKPNSLMTSTEGSDRSRMDHEKESVELPDRRKNRTKEADSATSGPSTKDLAVSSEPVKETQVQTSSPAASPSKAVNVTPPTTQTHNEGARSRKGRRGSKKKGSRTQESPPKGALLSDHGEDEATPSTAVSSKKDSEGMSDSEAKPHKRLGKKAFAGNANEKTPTSVDIISKKEAGPTSDLDVKSLRKPGKKVDDKNTNEDESSGKQQDSKKKRGRGKTVSDKDVVEESSKKVTASSPKSATKSLNKSESQVEDTPKITSKRKRTPGKEDDHIAIEYGENLVGSKIKVYWPQDRMYYDGSITSFDPVKMKHKVSYVDGDVEILNLNKQRWQFIKEDDVEGQGQESELPTPDASPDMNRKKKLKTNSESSTKQAKRDTSAKRPGGSSASKSKSEATKSGGKSKEDVKLSSKSKDDSPKTVNKSKVETPKTGGNLKEGAQKSGSKSKDDTSKIKSKEEAAKRSTKSKGETPKSGGKTSANGTTAKGKSSSLKMQVNEDSPKGKSDSSKAQERCQRLVGVLDNGRSRDRLGSLVVYRPGSRVECILEDSRTELGVHGALVVVMAMESSHFAHDLCGVIEPVDKLEMEHSPCVAQTEQGAFGSVIPNVGHSDNRSVSQRFVGGSYASVTRGEAIEPVCVHAAGVEHHVVWADLVDSVQIEVVHELSFDAVEVLLSQVAVIAMVDVGVQVDHPGFVPDIPSRVRTENISSQRNNVDSTSQAEKSLRNRNVDGKLQGRGGNASQSLCGKGRGRGGGRSGGQDDMVPP</sequence>
<dbReference type="Proteomes" id="UP001141806">
    <property type="component" value="Unassembled WGS sequence"/>
</dbReference>
<feature type="compositionally biased region" description="Basic and acidic residues" evidence="8">
    <location>
        <begin position="814"/>
        <end position="850"/>
    </location>
</feature>
<dbReference type="EMBL" id="JAMYWD010000012">
    <property type="protein sequence ID" value="KAJ4950953.1"/>
    <property type="molecule type" value="Genomic_DNA"/>
</dbReference>
<dbReference type="SUPFAM" id="SSF48371">
    <property type="entry name" value="ARM repeat"/>
    <property type="match status" value="1"/>
</dbReference>
<keyword evidence="4" id="KW-0498">Mitosis</keyword>
<feature type="compositionally biased region" description="Basic and acidic residues" evidence="8">
    <location>
        <begin position="437"/>
        <end position="464"/>
    </location>
</feature>
<dbReference type="GO" id="GO:0006281">
    <property type="term" value="P:DNA repair"/>
    <property type="evidence" value="ECO:0007669"/>
    <property type="project" value="UniProtKB-KW"/>
</dbReference>
<dbReference type="InterPro" id="IPR016024">
    <property type="entry name" value="ARM-type_fold"/>
</dbReference>
<dbReference type="GO" id="GO:0007064">
    <property type="term" value="P:mitotic sister chromatid cohesion"/>
    <property type="evidence" value="ECO:0007669"/>
    <property type="project" value="InterPro"/>
</dbReference>
<evidence type="ECO:0000313" key="10">
    <source>
        <dbReference type="Proteomes" id="UP001141806"/>
    </source>
</evidence>
<keyword evidence="6" id="KW-0539">Nucleus</keyword>
<feature type="compositionally biased region" description="Basic and acidic residues" evidence="8">
    <location>
        <begin position="867"/>
        <end position="892"/>
    </location>
</feature>
<feature type="compositionally biased region" description="Polar residues" evidence="8">
    <location>
        <begin position="356"/>
        <end position="369"/>
    </location>
</feature>
<keyword evidence="10" id="KW-1185">Reference proteome</keyword>
<evidence type="ECO:0000256" key="7">
    <source>
        <dbReference type="ARBA" id="ARBA00023306"/>
    </source>
</evidence>
<organism evidence="9 10">
    <name type="scientific">Protea cynaroides</name>
    <dbReference type="NCBI Taxonomy" id="273540"/>
    <lineage>
        <taxon>Eukaryota</taxon>
        <taxon>Viridiplantae</taxon>
        <taxon>Streptophyta</taxon>
        <taxon>Embryophyta</taxon>
        <taxon>Tracheophyta</taxon>
        <taxon>Spermatophyta</taxon>
        <taxon>Magnoliopsida</taxon>
        <taxon>Proteales</taxon>
        <taxon>Proteaceae</taxon>
        <taxon>Protea</taxon>
    </lineage>
</organism>
<evidence type="ECO:0000256" key="8">
    <source>
        <dbReference type="SAM" id="MobiDB-lite"/>
    </source>
</evidence>
<dbReference type="AlphaFoldDB" id="A0A9Q0GNM0"/>
<keyword evidence="7" id="KW-0131">Cell cycle</keyword>
<evidence type="ECO:0000256" key="5">
    <source>
        <dbReference type="ARBA" id="ARBA00023204"/>
    </source>
</evidence>
<feature type="compositionally biased region" description="Low complexity" evidence="8">
    <location>
        <begin position="1"/>
        <end position="11"/>
    </location>
</feature>
<feature type="compositionally biased region" description="Basic residues" evidence="8">
    <location>
        <begin position="377"/>
        <end position="388"/>
    </location>
</feature>
<feature type="compositionally biased region" description="Basic and acidic residues" evidence="8">
    <location>
        <begin position="643"/>
        <end position="655"/>
    </location>
</feature>
<evidence type="ECO:0000256" key="2">
    <source>
        <dbReference type="ARBA" id="ARBA00022618"/>
    </source>
</evidence>
<feature type="compositionally biased region" description="Basic and acidic residues" evidence="8">
    <location>
        <begin position="313"/>
        <end position="334"/>
    </location>
</feature>
<dbReference type="InterPro" id="IPR039776">
    <property type="entry name" value="Pds5"/>
</dbReference>
<evidence type="ECO:0000256" key="4">
    <source>
        <dbReference type="ARBA" id="ARBA00022776"/>
    </source>
</evidence>
<feature type="region of interest" description="Disordered" evidence="8">
    <location>
        <begin position="1"/>
        <end position="34"/>
    </location>
</feature>
<feature type="compositionally biased region" description="Polar residues" evidence="8">
    <location>
        <begin position="1125"/>
        <end position="1141"/>
    </location>
</feature>
<dbReference type="Gene3D" id="2.30.30.140">
    <property type="match status" value="1"/>
</dbReference>
<feature type="compositionally biased region" description="Polar residues" evidence="8">
    <location>
        <begin position="656"/>
        <end position="673"/>
    </location>
</feature>
<feature type="compositionally biased region" description="Polar residues" evidence="8">
    <location>
        <begin position="897"/>
        <end position="919"/>
    </location>
</feature>
<dbReference type="PANTHER" id="PTHR12663">
    <property type="entry name" value="ANDROGEN INDUCED INHIBITOR OF PROLIFERATION AS3 / PDS5-RELATED"/>
    <property type="match status" value="1"/>
</dbReference>
<feature type="region of interest" description="Disordered" evidence="8">
    <location>
        <begin position="760"/>
        <end position="933"/>
    </location>
</feature>
<dbReference type="GO" id="GO:0000785">
    <property type="term" value="C:chromatin"/>
    <property type="evidence" value="ECO:0007669"/>
    <property type="project" value="TreeGrafter"/>
</dbReference>
<comment type="caution">
    <text evidence="9">The sequence shown here is derived from an EMBL/GenBank/DDBJ whole genome shotgun (WGS) entry which is preliminary data.</text>
</comment>
<keyword evidence="5" id="KW-0234">DNA repair</keyword>
<feature type="compositionally biased region" description="Polar residues" evidence="8">
    <location>
        <begin position="485"/>
        <end position="511"/>
    </location>
</feature>
<feature type="compositionally biased region" description="Basic and acidic residues" evidence="8">
    <location>
        <begin position="920"/>
        <end position="933"/>
    </location>
</feature>
<keyword evidence="2" id="KW-0132">Cell division</keyword>
<dbReference type="CDD" id="cd20404">
    <property type="entry name" value="Tudor_Agenet_AtEML-like"/>
    <property type="match status" value="1"/>
</dbReference>
<feature type="compositionally biased region" description="Basic and acidic residues" evidence="8">
    <location>
        <begin position="408"/>
        <end position="420"/>
    </location>
</feature>
<keyword evidence="3" id="KW-0227">DNA damage</keyword>
<reference evidence="9" key="1">
    <citation type="journal article" date="2023" name="Plant J.">
        <title>The genome of the king protea, Protea cynaroides.</title>
        <authorList>
            <person name="Chang J."/>
            <person name="Duong T.A."/>
            <person name="Schoeman C."/>
            <person name="Ma X."/>
            <person name="Roodt D."/>
            <person name="Barker N."/>
            <person name="Li Z."/>
            <person name="Van de Peer Y."/>
            <person name="Mizrachi E."/>
        </authorList>
    </citation>
    <scope>NUCLEOTIDE SEQUENCE</scope>
    <source>
        <tissue evidence="9">Young leaves</tissue>
    </source>
</reference>
<feature type="compositionally biased region" description="Basic residues" evidence="8">
    <location>
        <begin position="516"/>
        <end position="528"/>
    </location>
</feature>
<dbReference type="GO" id="GO:0005634">
    <property type="term" value="C:nucleus"/>
    <property type="evidence" value="ECO:0007669"/>
    <property type="project" value="UniProtKB-SubCell"/>
</dbReference>
<gene>
    <name evidence="9" type="ORF">NE237_027785</name>
</gene>
<name>A0A9Q0GNM0_9MAGN</name>
<evidence type="ECO:0000256" key="1">
    <source>
        <dbReference type="ARBA" id="ARBA00004123"/>
    </source>
</evidence>
<evidence type="ECO:0000313" key="9">
    <source>
        <dbReference type="EMBL" id="KAJ4950953.1"/>
    </source>
</evidence>
<dbReference type="PANTHER" id="PTHR12663:SF3">
    <property type="entry name" value="SISTER CHROMATID COHESION PROTEIN PDS5 HOMOLOG C"/>
    <property type="match status" value="1"/>
</dbReference>
<dbReference type="OrthoDB" id="200660at2759"/>
<feature type="compositionally biased region" description="Low complexity" evidence="8">
    <location>
        <begin position="804"/>
        <end position="813"/>
    </location>
</feature>
<feature type="compositionally biased region" description="Basic and acidic residues" evidence="8">
    <location>
        <begin position="594"/>
        <end position="623"/>
    </location>
</feature>
<accession>A0A9Q0GNM0</accession>
<feature type="compositionally biased region" description="Basic and acidic residues" evidence="8">
    <location>
        <begin position="556"/>
        <end position="569"/>
    </location>
</feature>
<dbReference type="GO" id="GO:0051301">
    <property type="term" value="P:cell division"/>
    <property type="evidence" value="ECO:0007669"/>
    <property type="project" value="UniProtKB-KW"/>
</dbReference>
<dbReference type="Pfam" id="PF20168">
    <property type="entry name" value="PDS5"/>
    <property type="match status" value="1"/>
</dbReference>